<dbReference type="GO" id="GO:0004867">
    <property type="term" value="F:serine-type endopeptidase inhibitor activity"/>
    <property type="evidence" value="ECO:0007669"/>
    <property type="project" value="TreeGrafter"/>
</dbReference>
<dbReference type="EMBL" id="WEKW01025325">
    <property type="protein sequence ID" value="NWI31885.1"/>
    <property type="molecule type" value="Genomic_DNA"/>
</dbReference>
<reference evidence="4" key="1">
    <citation type="submission" date="2019-10" db="EMBL/GenBank/DDBJ databases">
        <title>Bird 10,000 Genomes (B10K) Project - Family phase.</title>
        <authorList>
            <person name="Zhang G."/>
        </authorList>
    </citation>
    <scope>NUCLEOTIDE SEQUENCE</scope>
    <source>
        <strain evidence="4">B10K-DU-002-49</strain>
        <tissue evidence="4">Muscle</tissue>
    </source>
</reference>
<evidence type="ECO:0000256" key="2">
    <source>
        <dbReference type="ARBA" id="ARBA00023157"/>
    </source>
</evidence>
<dbReference type="InterPro" id="IPR050514">
    <property type="entry name" value="WAP_four-disulfide_core"/>
</dbReference>
<evidence type="ECO:0000259" key="3">
    <source>
        <dbReference type="PROSITE" id="PS51390"/>
    </source>
</evidence>
<feature type="domain" description="WAP" evidence="3">
    <location>
        <begin position="57"/>
        <end position="106"/>
    </location>
</feature>
<dbReference type="Proteomes" id="UP000619137">
    <property type="component" value="Unassembled WGS sequence"/>
</dbReference>
<dbReference type="SMART" id="SM00217">
    <property type="entry name" value="WAP"/>
    <property type="match status" value="2"/>
</dbReference>
<evidence type="ECO:0000313" key="5">
    <source>
        <dbReference type="Proteomes" id="UP000619137"/>
    </source>
</evidence>
<dbReference type="GO" id="GO:0045087">
    <property type="term" value="P:innate immune response"/>
    <property type="evidence" value="ECO:0007669"/>
    <property type="project" value="TreeGrafter"/>
</dbReference>
<dbReference type="PRINTS" id="PR00003">
    <property type="entry name" value="4DISULPHCORE"/>
</dbReference>
<evidence type="ECO:0000313" key="4">
    <source>
        <dbReference type="EMBL" id="NWI31885.1"/>
    </source>
</evidence>
<organism evidence="4 5">
    <name type="scientific">Sula dactylatra</name>
    <name type="common">Masked booby</name>
    <dbReference type="NCBI Taxonomy" id="56068"/>
    <lineage>
        <taxon>Eukaryota</taxon>
        <taxon>Metazoa</taxon>
        <taxon>Chordata</taxon>
        <taxon>Craniata</taxon>
        <taxon>Vertebrata</taxon>
        <taxon>Euteleostomi</taxon>
        <taxon>Archelosauria</taxon>
        <taxon>Archosauria</taxon>
        <taxon>Dinosauria</taxon>
        <taxon>Saurischia</taxon>
        <taxon>Theropoda</taxon>
        <taxon>Coelurosauria</taxon>
        <taxon>Aves</taxon>
        <taxon>Neognathae</taxon>
        <taxon>Neoaves</taxon>
        <taxon>Aequornithes</taxon>
        <taxon>Suliformes</taxon>
        <taxon>Sulidae</taxon>
        <taxon>Sula</taxon>
    </lineage>
</organism>
<dbReference type="InterPro" id="IPR036645">
    <property type="entry name" value="Elafin-like_sf"/>
</dbReference>
<protein>
    <submittedName>
        <fullName evidence="4">WAP protein</fullName>
    </submittedName>
</protein>
<comment type="caution">
    <text evidence="4">The sequence shown here is derived from an EMBL/GenBank/DDBJ whole genome shotgun (WGS) entry which is preliminary data.</text>
</comment>
<keyword evidence="5" id="KW-1185">Reference proteome</keyword>
<dbReference type="PANTHER" id="PTHR19441">
    <property type="entry name" value="WHEY ACDIC PROTEIN WAP"/>
    <property type="match status" value="1"/>
</dbReference>
<evidence type="ECO:0000256" key="1">
    <source>
        <dbReference type="ARBA" id="ARBA00022729"/>
    </source>
</evidence>
<proteinExistence type="predicted"/>
<dbReference type="PANTHER" id="PTHR19441:SF30">
    <property type="entry name" value="ELAFIN"/>
    <property type="match status" value="1"/>
</dbReference>
<dbReference type="AlphaFoldDB" id="A0A851ACY9"/>
<keyword evidence="1" id="KW-0732">Signal</keyword>
<feature type="non-terminal residue" evidence="4">
    <location>
        <position position="1"/>
    </location>
</feature>
<dbReference type="GO" id="GO:0005615">
    <property type="term" value="C:extracellular space"/>
    <property type="evidence" value="ECO:0007669"/>
    <property type="project" value="TreeGrafter"/>
</dbReference>
<dbReference type="InterPro" id="IPR008197">
    <property type="entry name" value="WAP_dom"/>
</dbReference>
<feature type="non-terminal residue" evidence="4">
    <location>
        <position position="106"/>
    </location>
</feature>
<keyword evidence="2" id="KW-1015">Disulfide bond</keyword>
<dbReference type="Gene3D" id="4.10.75.10">
    <property type="entry name" value="Elafin-like"/>
    <property type="match status" value="2"/>
</dbReference>
<dbReference type="PROSITE" id="PS51390">
    <property type="entry name" value="WAP"/>
    <property type="match status" value="1"/>
</dbReference>
<sequence>GKASFSSARAGLFPSYDWRAWCQHDAECPSEEKCCLHGCDYTCLTPSQAASCSAPCQAEKPGICPLAKEALTTTAPCSTTCAGNWQCLGAEKCCSSRCGHVCLAPK</sequence>
<name>A0A851ACY9_SULDA</name>
<dbReference type="GO" id="GO:0019731">
    <property type="term" value="P:antibacterial humoral response"/>
    <property type="evidence" value="ECO:0007669"/>
    <property type="project" value="TreeGrafter"/>
</dbReference>
<gene>
    <name evidence="4" type="primary">Wap</name>
    <name evidence="4" type="ORF">SULDAC_R02874</name>
</gene>
<dbReference type="SUPFAM" id="SSF57256">
    <property type="entry name" value="Elafin-like"/>
    <property type="match status" value="2"/>
</dbReference>
<accession>A0A851ACY9</accession>
<dbReference type="Pfam" id="PF00095">
    <property type="entry name" value="WAP"/>
    <property type="match status" value="2"/>
</dbReference>